<comment type="similarity">
    <text evidence="2">Belongs to the autoinducer-2 exporter (AI-2E) (TC 2.A.86) family.</text>
</comment>
<comment type="caution">
    <text evidence="9">The sequence shown here is derived from an EMBL/GenBank/DDBJ whole genome shotgun (WGS) entry which is preliminary data.</text>
</comment>
<keyword evidence="6 8" id="KW-1133">Transmembrane helix</keyword>
<keyword evidence="3" id="KW-0813">Transport</keyword>
<dbReference type="Proteomes" id="UP000233256">
    <property type="component" value="Unassembled WGS sequence"/>
</dbReference>
<protein>
    <recommendedName>
        <fullName evidence="11">AI-2E family transporter</fullName>
    </recommendedName>
</protein>
<organism evidence="9 10">
    <name type="scientific">Candidatus Wallbacteria bacterium HGW-Wallbacteria-1</name>
    <dbReference type="NCBI Taxonomy" id="2013854"/>
    <lineage>
        <taxon>Bacteria</taxon>
        <taxon>Candidatus Walliibacteriota</taxon>
    </lineage>
</organism>
<dbReference type="AlphaFoldDB" id="A0A2N1PTV2"/>
<evidence type="ECO:0000256" key="5">
    <source>
        <dbReference type="ARBA" id="ARBA00022692"/>
    </source>
</evidence>
<dbReference type="GO" id="GO:0005886">
    <property type="term" value="C:plasma membrane"/>
    <property type="evidence" value="ECO:0007669"/>
    <property type="project" value="UniProtKB-SubCell"/>
</dbReference>
<name>A0A2N1PTV2_9BACT</name>
<evidence type="ECO:0000256" key="1">
    <source>
        <dbReference type="ARBA" id="ARBA00004651"/>
    </source>
</evidence>
<feature type="transmembrane region" description="Helical" evidence="8">
    <location>
        <begin position="41"/>
        <end position="59"/>
    </location>
</feature>
<comment type="subcellular location">
    <subcellularLocation>
        <location evidence="1">Cell membrane</location>
        <topology evidence="1">Multi-pass membrane protein</topology>
    </subcellularLocation>
</comment>
<feature type="transmembrane region" description="Helical" evidence="8">
    <location>
        <begin position="294"/>
        <end position="311"/>
    </location>
</feature>
<evidence type="ECO:0008006" key="11">
    <source>
        <dbReference type="Google" id="ProtNLM"/>
    </source>
</evidence>
<dbReference type="EMBL" id="PGXC01000002">
    <property type="protein sequence ID" value="PKK91736.1"/>
    <property type="molecule type" value="Genomic_DNA"/>
</dbReference>
<dbReference type="PANTHER" id="PTHR21716:SF53">
    <property type="entry name" value="PERMEASE PERM-RELATED"/>
    <property type="match status" value="1"/>
</dbReference>
<evidence type="ECO:0000256" key="2">
    <source>
        <dbReference type="ARBA" id="ARBA00009773"/>
    </source>
</evidence>
<dbReference type="PANTHER" id="PTHR21716">
    <property type="entry name" value="TRANSMEMBRANE PROTEIN"/>
    <property type="match status" value="1"/>
</dbReference>
<evidence type="ECO:0000256" key="4">
    <source>
        <dbReference type="ARBA" id="ARBA00022475"/>
    </source>
</evidence>
<feature type="transmembrane region" description="Helical" evidence="8">
    <location>
        <begin position="233"/>
        <end position="261"/>
    </location>
</feature>
<keyword evidence="5 8" id="KW-0812">Transmembrane</keyword>
<feature type="transmembrane region" description="Helical" evidence="8">
    <location>
        <begin position="267"/>
        <end position="287"/>
    </location>
</feature>
<accession>A0A2N1PTV2</accession>
<sequence length="373" mass="40827">MGRSEMAVLKVARGKGKYYFAGILAAALGLTWWAWSVVMPFLAGFIIAYMLYPLVRALEKIRIPRFIATASIMGLIGLVVISLVIPVALKVLAELGDLTEILATKDYKILAAQMLDSYRDRYESLPMPEALRSYLKDFFSDTDRLQGIAITLLEQVKNLLSGAARKLGSLILTTTSSMATLAMIPVIAFYMLLEFEKVREALYSPVPERYRFSVESFVAMVDRIFSGFFRGQILVCMVVGVLMAIALSIIGIRFALILGFLTGMANIVPYLGAMVGFTASALVAFFTFAFGWPFVIAFVKICIAFMLVQGLDGFFLSPRIIGNSVDLHPLIIMFALMIGAMVAGISGMALAVPLAAVIRESLANLQLEFAQEG</sequence>
<gene>
    <name evidence="9" type="ORF">CVV64_03475</name>
</gene>
<proteinExistence type="inferred from homology"/>
<evidence type="ECO:0000256" key="6">
    <source>
        <dbReference type="ARBA" id="ARBA00022989"/>
    </source>
</evidence>
<evidence type="ECO:0000313" key="9">
    <source>
        <dbReference type="EMBL" id="PKK91736.1"/>
    </source>
</evidence>
<feature type="transmembrane region" description="Helical" evidence="8">
    <location>
        <begin position="331"/>
        <end position="358"/>
    </location>
</feature>
<evidence type="ECO:0000256" key="7">
    <source>
        <dbReference type="ARBA" id="ARBA00023136"/>
    </source>
</evidence>
<feature type="transmembrane region" description="Helical" evidence="8">
    <location>
        <begin position="167"/>
        <end position="193"/>
    </location>
</feature>
<evidence type="ECO:0000256" key="8">
    <source>
        <dbReference type="SAM" id="Phobius"/>
    </source>
</evidence>
<dbReference type="Pfam" id="PF01594">
    <property type="entry name" value="AI-2E_transport"/>
    <property type="match status" value="1"/>
</dbReference>
<dbReference type="GO" id="GO:0055085">
    <property type="term" value="P:transmembrane transport"/>
    <property type="evidence" value="ECO:0007669"/>
    <property type="project" value="TreeGrafter"/>
</dbReference>
<evidence type="ECO:0000256" key="3">
    <source>
        <dbReference type="ARBA" id="ARBA00022448"/>
    </source>
</evidence>
<keyword evidence="7 8" id="KW-0472">Membrane</keyword>
<feature type="transmembrane region" description="Helical" evidence="8">
    <location>
        <begin position="66"/>
        <end position="89"/>
    </location>
</feature>
<keyword evidence="4" id="KW-1003">Cell membrane</keyword>
<evidence type="ECO:0000313" key="10">
    <source>
        <dbReference type="Proteomes" id="UP000233256"/>
    </source>
</evidence>
<dbReference type="InterPro" id="IPR002549">
    <property type="entry name" value="AI-2E-like"/>
</dbReference>
<reference evidence="9 10" key="1">
    <citation type="journal article" date="2017" name="ISME J.">
        <title>Potential for microbial H2 and metal transformations associated with novel bacteria and archaea in deep terrestrial subsurface sediments.</title>
        <authorList>
            <person name="Hernsdorf A.W."/>
            <person name="Amano Y."/>
            <person name="Miyakawa K."/>
            <person name="Ise K."/>
            <person name="Suzuki Y."/>
            <person name="Anantharaman K."/>
            <person name="Probst A."/>
            <person name="Burstein D."/>
            <person name="Thomas B.C."/>
            <person name="Banfield J.F."/>
        </authorList>
    </citation>
    <scope>NUCLEOTIDE SEQUENCE [LARGE SCALE GENOMIC DNA]</scope>
    <source>
        <strain evidence="9">HGW-Wallbacteria-1</strain>
    </source>
</reference>